<keyword evidence="3" id="KW-0648">Protein biosynthesis</keyword>
<feature type="compositionally biased region" description="Polar residues" evidence="5">
    <location>
        <begin position="482"/>
        <end position="495"/>
    </location>
</feature>
<dbReference type="Pfam" id="PF05198">
    <property type="entry name" value="IF3_N"/>
    <property type="match status" value="1"/>
</dbReference>
<evidence type="ECO:0000259" key="6">
    <source>
        <dbReference type="Pfam" id="PF05198"/>
    </source>
</evidence>
<dbReference type="FunFam" id="3.30.110.10:FF:000005">
    <property type="entry name" value="Translation initiation factor 3 (IF-3) family protein"/>
    <property type="match status" value="1"/>
</dbReference>
<dbReference type="NCBIfam" id="TIGR00168">
    <property type="entry name" value="infC"/>
    <property type="match status" value="1"/>
</dbReference>
<gene>
    <name evidence="7" type="ORF">RJT34_25649</name>
</gene>
<name>A0AAN9IK64_CLITE</name>
<dbReference type="Proteomes" id="UP001359559">
    <property type="component" value="Unassembled WGS sequence"/>
</dbReference>
<proteinExistence type="inferred from homology"/>
<dbReference type="SUPFAM" id="SSF55200">
    <property type="entry name" value="Translation initiation factor IF3, C-terminal domain"/>
    <property type="match status" value="1"/>
</dbReference>
<comment type="similarity">
    <text evidence="1">Belongs to the IF-3 family.</text>
</comment>
<evidence type="ECO:0000256" key="2">
    <source>
        <dbReference type="ARBA" id="ARBA00022540"/>
    </source>
</evidence>
<feature type="compositionally biased region" description="Polar residues" evidence="5">
    <location>
        <begin position="272"/>
        <end position="281"/>
    </location>
</feature>
<sequence>MAFLHRFRNTKLKTLCIQFHRCYIHFPHSSSLNSASKPYPVEIPHPFSVFHGRPTSSFNSVRFFAAPVQFQVKAKKEEESTSGQRLNEEINAPYVRLVLDDGHAIVPRFEALERARKLKLDLVEVQRNANPPVCKIMDFHKVKYKQQEREKERAKSKAETTLRKECKEVRFSEKTEAKDLKTKADMVKKLMEKGYRVKCKVACNENQDLTGLLSRLHTLIEDVCVVESGPHMAKKDAFMIVRHVKYGLSKKSGKKFSDPRHMDSKADKGDMETSTANSSDSVEYESYAESGFETEEEVVSEGPRSVFSNNMNVTTSHNTAQDNAFLSRSNDSVPHTVPENRYRRNNQPGENRFQSNPQVPPAVTENRYRRAEPRNRYQQTTSNNAGFNNNRPGGRDDVRSMPSNRNQTRHVPANVNINPNIENNMQAFTPGSRHSMPSRENIPRHPSAPNTSRPGYGNFSGPKGPETQGVKAGMHRNREGNFQDSTWQHFNQGSR</sequence>
<keyword evidence="2" id="KW-0396">Initiation factor</keyword>
<dbReference type="Gene3D" id="3.10.20.80">
    <property type="entry name" value="Translation initiation factor 3 (IF-3), N-terminal domain"/>
    <property type="match status" value="1"/>
</dbReference>
<dbReference type="EMBL" id="JAYKXN010000006">
    <property type="protein sequence ID" value="KAK7280585.1"/>
    <property type="molecule type" value="Genomic_DNA"/>
</dbReference>
<keyword evidence="4" id="KW-0175">Coiled coil</keyword>
<dbReference type="Gene3D" id="3.30.110.10">
    <property type="entry name" value="Translation initiation factor 3 (IF-3), C-terminal domain"/>
    <property type="match status" value="1"/>
</dbReference>
<dbReference type="InterPro" id="IPR001288">
    <property type="entry name" value="Translation_initiation_fac_3"/>
</dbReference>
<evidence type="ECO:0000256" key="4">
    <source>
        <dbReference type="SAM" id="Coils"/>
    </source>
</evidence>
<protein>
    <recommendedName>
        <fullName evidence="6">Translation initiation factor 3 N-terminal domain-containing protein</fullName>
    </recommendedName>
</protein>
<feature type="coiled-coil region" evidence="4">
    <location>
        <begin position="137"/>
        <end position="164"/>
    </location>
</feature>
<evidence type="ECO:0000256" key="3">
    <source>
        <dbReference type="ARBA" id="ARBA00022917"/>
    </source>
</evidence>
<feature type="region of interest" description="Disordered" evidence="5">
    <location>
        <begin position="251"/>
        <end position="302"/>
    </location>
</feature>
<evidence type="ECO:0000313" key="7">
    <source>
        <dbReference type="EMBL" id="KAK7280585.1"/>
    </source>
</evidence>
<feature type="region of interest" description="Disordered" evidence="5">
    <location>
        <begin position="319"/>
        <end position="417"/>
    </location>
</feature>
<reference evidence="7 8" key="1">
    <citation type="submission" date="2024-01" db="EMBL/GenBank/DDBJ databases">
        <title>The genomes of 5 underutilized Papilionoideae crops provide insights into root nodulation and disease resistance.</title>
        <authorList>
            <person name="Yuan L."/>
        </authorList>
    </citation>
    <scope>NUCLEOTIDE SEQUENCE [LARGE SCALE GENOMIC DNA]</scope>
    <source>
        <strain evidence="7">LY-2023</strain>
        <tissue evidence="7">Leaf</tissue>
    </source>
</reference>
<evidence type="ECO:0000256" key="1">
    <source>
        <dbReference type="ARBA" id="ARBA00005439"/>
    </source>
</evidence>
<dbReference type="FunFam" id="3.10.20.80:FF:000005">
    <property type="entry name" value="Predicted protein"/>
    <property type="match status" value="1"/>
</dbReference>
<comment type="caution">
    <text evidence="7">The sequence shown here is derived from an EMBL/GenBank/DDBJ whole genome shotgun (WGS) entry which is preliminary data.</text>
</comment>
<evidence type="ECO:0000256" key="5">
    <source>
        <dbReference type="SAM" id="MobiDB-lite"/>
    </source>
</evidence>
<dbReference type="InterPro" id="IPR036787">
    <property type="entry name" value="T_IF-3_N_sf"/>
</dbReference>
<dbReference type="PANTHER" id="PTHR10938">
    <property type="entry name" value="TRANSLATION INITIATION FACTOR IF-3"/>
    <property type="match status" value="1"/>
</dbReference>
<dbReference type="GO" id="GO:0032790">
    <property type="term" value="P:ribosome disassembly"/>
    <property type="evidence" value="ECO:0007669"/>
    <property type="project" value="TreeGrafter"/>
</dbReference>
<feature type="region of interest" description="Disordered" evidence="5">
    <location>
        <begin position="429"/>
        <end position="495"/>
    </location>
</feature>
<dbReference type="PANTHER" id="PTHR10938:SF4">
    <property type="entry name" value="TRANSLATION INITIATION FACTOR IF3-1, MITOCHONDRIAL"/>
    <property type="match status" value="1"/>
</dbReference>
<feature type="domain" description="Translation initiation factor 3 N-terminal" evidence="6">
    <location>
        <begin position="86"/>
        <end position="152"/>
    </location>
</feature>
<dbReference type="InterPro" id="IPR036788">
    <property type="entry name" value="T_IF-3_C_sf"/>
</dbReference>
<dbReference type="GO" id="GO:0003743">
    <property type="term" value="F:translation initiation factor activity"/>
    <property type="evidence" value="ECO:0007669"/>
    <property type="project" value="UniProtKB-KW"/>
</dbReference>
<accession>A0AAN9IK64</accession>
<evidence type="ECO:0000313" key="8">
    <source>
        <dbReference type="Proteomes" id="UP001359559"/>
    </source>
</evidence>
<feature type="compositionally biased region" description="Polar residues" evidence="5">
    <location>
        <begin position="345"/>
        <end position="357"/>
    </location>
</feature>
<feature type="compositionally biased region" description="Basic and acidic residues" evidence="5">
    <location>
        <begin position="255"/>
        <end position="271"/>
    </location>
</feature>
<feature type="compositionally biased region" description="Polar residues" evidence="5">
    <location>
        <begin position="376"/>
        <end position="391"/>
    </location>
</feature>
<keyword evidence="8" id="KW-1185">Reference proteome</keyword>
<dbReference type="AlphaFoldDB" id="A0AAN9IK64"/>
<dbReference type="InterPro" id="IPR019814">
    <property type="entry name" value="Translation_initiation_fac_3_N"/>
</dbReference>
<dbReference type="SUPFAM" id="SSF54364">
    <property type="entry name" value="Translation initiation factor IF3, N-terminal domain"/>
    <property type="match status" value="1"/>
</dbReference>
<dbReference type="GO" id="GO:0043022">
    <property type="term" value="F:ribosome binding"/>
    <property type="evidence" value="ECO:0007669"/>
    <property type="project" value="TreeGrafter"/>
</dbReference>
<feature type="compositionally biased region" description="Basic and acidic residues" evidence="5">
    <location>
        <begin position="366"/>
        <end position="375"/>
    </location>
</feature>
<feature type="compositionally biased region" description="Polar residues" evidence="5">
    <location>
        <begin position="319"/>
        <end position="333"/>
    </location>
</feature>
<organism evidence="7 8">
    <name type="scientific">Clitoria ternatea</name>
    <name type="common">Butterfly pea</name>
    <dbReference type="NCBI Taxonomy" id="43366"/>
    <lineage>
        <taxon>Eukaryota</taxon>
        <taxon>Viridiplantae</taxon>
        <taxon>Streptophyta</taxon>
        <taxon>Embryophyta</taxon>
        <taxon>Tracheophyta</taxon>
        <taxon>Spermatophyta</taxon>
        <taxon>Magnoliopsida</taxon>
        <taxon>eudicotyledons</taxon>
        <taxon>Gunneridae</taxon>
        <taxon>Pentapetalae</taxon>
        <taxon>rosids</taxon>
        <taxon>fabids</taxon>
        <taxon>Fabales</taxon>
        <taxon>Fabaceae</taxon>
        <taxon>Papilionoideae</taxon>
        <taxon>50 kb inversion clade</taxon>
        <taxon>NPAAA clade</taxon>
        <taxon>indigoferoid/millettioid clade</taxon>
        <taxon>Phaseoleae</taxon>
        <taxon>Clitoria</taxon>
    </lineage>
</organism>